<name>A0A1S4F2I4_AEDAE</name>
<dbReference type="VEuPathDB" id="VectorBase:AAEL002699"/>
<dbReference type="Pfam" id="PF00079">
    <property type="entry name" value="Serpin"/>
    <property type="match status" value="1"/>
</dbReference>
<dbReference type="InterPro" id="IPR000215">
    <property type="entry name" value="Serpin_fam"/>
</dbReference>
<evidence type="ECO:0000259" key="5">
    <source>
        <dbReference type="SMART" id="SM00093"/>
    </source>
</evidence>
<evidence type="ECO:0000256" key="1">
    <source>
        <dbReference type="ARBA" id="ARBA00009500"/>
    </source>
</evidence>
<dbReference type="InterPro" id="IPR036186">
    <property type="entry name" value="Serpin_sf"/>
</dbReference>
<comment type="similarity">
    <text evidence="1 4">Belongs to the serpin family.</text>
</comment>
<dbReference type="Proteomes" id="UP000008820">
    <property type="component" value="Chromosome 2"/>
</dbReference>
<dbReference type="InterPro" id="IPR042178">
    <property type="entry name" value="Serpin_sf_1"/>
</dbReference>
<protein>
    <recommendedName>
        <fullName evidence="5">Serpin domain-containing protein</fullName>
    </recommendedName>
</protein>
<dbReference type="PROSITE" id="PS00284">
    <property type="entry name" value="SERPIN"/>
    <property type="match status" value="1"/>
</dbReference>
<dbReference type="EnsemblMetazoa" id="AAEL002699-RA">
    <property type="protein sequence ID" value="AAEL002699-PA"/>
    <property type="gene ID" value="AAEL002699"/>
</dbReference>
<dbReference type="PANTHER" id="PTHR11461">
    <property type="entry name" value="SERINE PROTEASE INHIBITOR, SERPIN"/>
    <property type="match status" value="1"/>
</dbReference>
<dbReference type="AlphaFoldDB" id="A0A1S4F2I4"/>
<dbReference type="InterPro" id="IPR023796">
    <property type="entry name" value="Serpin_dom"/>
</dbReference>
<reference evidence="6 7" key="1">
    <citation type="submission" date="2017-06" db="EMBL/GenBank/DDBJ databases">
        <title>Aedes aegypti genome working group (AGWG) sequencing and assembly.</title>
        <authorList>
            <consortium name="Aedes aegypti Genome Working Group (AGWG)"/>
            <person name="Matthews B.J."/>
        </authorList>
    </citation>
    <scope>NUCLEOTIDE SEQUENCE [LARGE SCALE GENOMIC DNA]</scope>
    <source>
        <strain evidence="6 7">LVP_AGWG</strain>
    </source>
</reference>
<proteinExistence type="inferred from homology"/>
<evidence type="ECO:0000256" key="3">
    <source>
        <dbReference type="ARBA" id="ARBA00022900"/>
    </source>
</evidence>
<gene>
    <name evidence="6" type="primary">5575763</name>
</gene>
<reference evidence="6" key="2">
    <citation type="submission" date="2020-05" db="UniProtKB">
        <authorList>
            <consortium name="EnsemblMetazoa"/>
        </authorList>
    </citation>
    <scope>IDENTIFICATION</scope>
    <source>
        <strain evidence="6">LVP_AGWG</strain>
    </source>
</reference>
<dbReference type="OrthoDB" id="671595at2759"/>
<keyword evidence="7" id="KW-1185">Reference proteome</keyword>
<dbReference type="PANTHER" id="PTHR11461:SF211">
    <property type="entry name" value="GH10112P-RELATED"/>
    <property type="match status" value="1"/>
</dbReference>
<dbReference type="GO" id="GO:0004867">
    <property type="term" value="F:serine-type endopeptidase inhibitor activity"/>
    <property type="evidence" value="ECO:0007669"/>
    <property type="project" value="UniProtKB-KW"/>
</dbReference>
<evidence type="ECO:0000256" key="2">
    <source>
        <dbReference type="ARBA" id="ARBA00022690"/>
    </source>
</evidence>
<dbReference type="Gene3D" id="2.30.39.10">
    <property type="entry name" value="Alpha-1-antitrypsin, domain 1"/>
    <property type="match status" value="1"/>
</dbReference>
<keyword evidence="3" id="KW-0722">Serine protease inhibitor</keyword>
<dbReference type="Gene3D" id="3.30.497.10">
    <property type="entry name" value="Antithrombin, subunit I, domain 2"/>
    <property type="match status" value="1"/>
</dbReference>
<keyword evidence="2" id="KW-0646">Protease inhibitor</keyword>
<dbReference type="GO" id="GO:0005615">
    <property type="term" value="C:extracellular space"/>
    <property type="evidence" value="ECO:0007669"/>
    <property type="project" value="InterPro"/>
</dbReference>
<evidence type="ECO:0000256" key="4">
    <source>
        <dbReference type="RuleBase" id="RU000411"/>
    </source>
</evidence>
<sequence length="381" mass="42384">MLITRVIPLIWLIVVVAGGDGPDFSFGDVDFSVEYFKAAYNASSNCVVSPFSVRLILAAFYQVASADVEETLQRAFYLPLEKSVASDNVAEFLQGVAGSSQLQIAFKALKNQDQLSEVFATTLQKVFKTTPDNVKFEDRTSVANSINRWASESTNGKIHKFISEDDLDTNSELMLLNAVALKASWAEKFSAPKTDPQLFAFVNGPRQVDMMHETLEVLYKIDNTYHTIQIPYSEDSDLAMWILVPRGSGTFEGLLNALSSGLLDDIETTAMPKVVDIALPRFKIRSNLDAKQVIERMGYGVLFAENEFNVFEGRKSSLSDLRQSTFLTVDEEGTEAAAVSSATTKFRSKNIQFNVNQPFVFIIKKISTDTTVFIGHYSIYQ</sequence>
<evidence type="ECO:0000313" key="6">
    <source>
        <dbReference type="EnsemblMetazoa" id="AAEL002699-PA"/>
    </source>
</evidence>
<accession>A0A1S4F2I4</accession>
<dbReference type="SUPFAM" id="SSF56574">
    <property type="entry name" value="Serpins"/>
    <property type="match status" value="1"/>
</dbReference>
<dbReference type="SMART" id="SM00093">
    <property type="entry name" value="SERPIN"/>
    <property type="match status" value="1"/>
</dbReference>
<organism evidence="6 7">
    <name type="scientific">Aedes aegypti</name>
    <name type="common">Yellowfever mosquito</name>
    <name type="synonym">Culex aegypti</name>
    <dbReference type="NCBI Taxonomy" id="7159"/>
    <lineage>
        <taxon>Eukaryota</taxon>
        <taxon>Metazoa</taxon>
        <taxon>Ecdysozoa</taxon>
        <taxon>Arthropoda</taxon>
        <taxon>Hexapoda</taxon>
        <taxon>Insecta</taxon>
        <taxon>Pterygota</taxon>
        <taxon>Neoptera</taxon>
        <taxon>Endopterygota</taxon>
        <taxon>Diptera</taxon>
        <taxon>Nematocera</taxon>
        <taxon>Culicoidea</taxon>
        <taxon>Culicidae</taxon>
        <taxon>Culicinae</taxon>
        <taxon>Aedini</taxon>
        <taxon>Aedes</taxon>
        <taxon>Stegomyia</taxon>
    </lineage>
</organism>
<feature type="domain" description="Serpin" evidence="5">
    <location>
        <begin position="33"/>
        <end position="380"/>
    </location>
</feature>
<dbReference type="InParanoid" id="A0A1S4F2I4"/>
<dbReference type="InterPro" id="IPR023795">
    <property type="entry name" value="Serpin_CS"/>
</dbReference>
<dbReference type="InterPro" id="IPR042185">
    <property type="entry name" value="Serpin_sf_2"/>
</dbReference>
<evidence type="ECO:0000313" key="7">
    <source>
        <dbReference type="Proteomes" id="UP000008820"/>
    </source>
</evidence>